<evidence type="ECO:0000256" key="6">
    <source>
        <dbReference type="ARBA" id="ARBA00023180"/>
    </source>
</evidence>
<feature type="domain" description="PPIase FKBP-type" evidence="10">
    <location>
        <begin position="45"/>
        <end position="122"/>
    </location>
</feature>
<dbReference type="STRING" id="8078.ENSFHEP00000029940"/>
<reference evidence="12" key="2">
    <citation type="submission" date="2025-05" db="UniProtKB">
        <authorList>
            <consortium name="Ensembl"/>
        </authorList>
    </citation>
    <scope>IDENTIFICATION</scope>
</reference>
<evidence type="ECO:0000256" key="1">
    <source>
        <dbReference type="ARBA" id="ARBA00000971"/>
    </source>
</evidence>
<feature type="chain" id="PRO_5044548845" description="peptidylprolyl isomerase" evidence="9">
    <location>
        <begin position="20"/>
        <end position="122"/>
    </location>
</feature>
<dbReference type="SUPFAM" id="SSF54534">
    <property type="entry name" value="FKBP-like"/>
    <property type="match status" value="1"/>
</dbReference>
<evidence type="ECO:0000313" key="12">
    <source>
        <dbReference type="Ensembl" id="ENSFHEP00000029940.1"/>
    </source>
</evidence>
<dbReference type="GeneTree" id="ENSGT00940000157858"/>
<dbReference type="EC" id="5.2.1.8" evidence="2 8"/>
<dbReference type="InterPro" id="IPR001179">
    <property type="entry name" value="PPIase_FKBP_dom"/>
</dbReference>
<dbReference type="InterPro" id="IPR046357">
    <property type="entry name" value="PPIase_dom_sf"/>
</dbReference>
<dbReference type="PROSITE" id="PS50059">
    <property type="entry name" value="FKBP_PPIASE"/>
    <property type="match status" value="1"/>
</dbReference>
<name>A0A146NWU9_FUNHE</name>
<protein>
    <recommendedName>
        <fullName evidence="2 8">peptidylprolyl isomerase</fullName>
        <ecNumber evidence="2 8">5.2.1.8</ecNumber>
    </recommendedName>
</protein>
<evidence type="ECO:0000259" key="10">
    <source>
        <dbReference type="PROSITE" id="PS50059"/>
    </source>
</evidence>
<dbReference type="AlphaFoldDB" id="A0A146NWU9"/>
<keyword evidence="4" id="KW-0677">Repeat</keyword>
<dbReference type="Ensembl" id="ENSFHET00000020988.1">
    <property type="protein sequence ID" value="ENSFHEP00000029940.1"/>
    <property type="gene ID" value="ENSFHEG00000014927.1"/>
</dbReference>
<dbReference type="PANTHER" id="PTHR46222:SF1">
    <property type="entry name" value="PEPTIDYL-PROLYL CIS-TRANS ISOMERASE FKBP14"/>
    <property type="match status" value="1"/>
</dbReference>
<evidence type="ECO:0000256" key="4">
    <source>
        <dbReference type="ARBA" id="ARBA00022737"/>
    </source>
</evidence>
<evidence type="ECO:0000313" key="13">
    <source>
        <dbReference type="Proteomes" id="UP000265000"/>
    </source>
</evidence>
<feature type="signal peptide" evidence="9">
    <location>
        <begin position="1"/>
        <end position="19"/>
    </location>
</feature>
<dbReference type="FunFam" id="3.10.50.40:FF:000006">
    <property type="entry name" value="Peptidyl-prolyl cis-trans isomerase"/>
    <property type="match status" value="1"/>
</dbReference>
<dbReference type="EMBL" id="GCES01150133">
    <property type="protein sequence ID" value="JAQ36189.1"/>
    <property type="molecule type" value="Transcribed_RNA"/>
</dbReference>
<evidence type="ECO:0000256" key="7">
    <source>
        <dbReference type="ARBA" id="ARBA00023235"/>
    </source>
</evidence>
<proteinExistence type="predicted"/>
<dbReference type="Proteomes" id="UP000265000">
    <property type="component" value="Unplaced"/>
</dbReference>
<dbReference type="PANTHER" id="PTHR46222">
    <property type="entry name" value="PEPTIDYL-PROLYL CIS-TRANS ISOMERASE FKBP7/14"/>
    <property type="match status" value="1"/>
</dbReference>
<dbReference type="InterPro" id="IPR052273">
    <property type="entry name" value="PPIase_FKBP"/>
</dbReference>
<accession>A0A146NWU9</accession>
<organism evidence="11">
    <name type="scientific">Fundulus heteroclitus</name>
    <name type="common">Killifish</name>
    <name type="synonym">Mummichog</name>
    <dbReference type="NCBI Taxonomy" id="8078"/>
    <lineage>
        <taxon>Eukaryota</taxon>
        <taxon>Metazoa</taxon>
        <taxon>Chordata</taxon>
        <taxon>Craniata</taxon>
        <taxon>Vertebrata</taxon>
        <taxon>Euteleostomi</taxon>
        <taxon>Actinopterygii</taxon>
        <taxon>Neopterygii</taxon>
        <taxon>Teleostei</taxon>
        <taxon>Neoteleostei</taxon>
        <taxon>Acanthomorphata</taxon>
        <taxon>Ovalentaria</taxon>
        <taxon>Atherinomorphae</taxon>
        <taxon>Cyprinodontiformes</taxon>
        <taxon>Fundulidae</taxon>
        <taxon>Fundulus</taxon>
    </lineage>
</organism>
<keyword evidence="6" id="KW-0325">Glycoprotein</keyword>
<evidence type="ECO:0000256" key="2">
    <source>
        <dbReference type="ARBA" id="ARBA00013194"/>
    </source>
</evidence>
<sequence>MVPFPRCYLLPSLFLFVTGGKLPEPDVNIEVIHKPFMCHRKSKYGDMLLVHYEGFLESNGTMFHSSRKHGDKNPVWFTLGLREVLKGWDKGLQDMCAGERRKLTVPPSLAYGKEGQGSSDSE</sequence>
<dbReference type="GO" id="GO:0003755">
    <property type="term" value="F:peptidyl-prolyl cis-trans isomerase activity"/>
    <property type="evidence" value="ECO:0007669"/>
    <property type="project" value="UniProtKB-KW"/>
</dbReference>
<evidence type="ECO:0000256" key="8">
    <source>
        <dbReference type="PROSITE-ProRule" id="PRU00277"/>
    </source>
</evidence>
<keyword evidence="7 8" id="KW-0413">Isomerase</keyword>
<keyword evidence="5 8" id="KW-0697">Rotamase</keyword>
<comment type="catalytic activity">
    <reaction evidence="1 8">
        <text>[protein]-peptidylproline (omega=180) = [protein]-peptidylproline (omega=0)</text>
        <dbReference type="Rhea" id="RHEA:16237"/>
        <dbReference type="Rhea" id="RHEA-COMP:10747"/>
        <dbReference type="Rhea" id="RHEA-COMP:10748"/>
        <dbReference type="ChEBI" id="CHEBI:83833"/>
        <dbReference type="ChEBI" id="CHEBI:83834"/>
        <dbReference type="EC" id="5.2.1.8"/>
    </reaction>
</comment>
<dbReference type="Pfam" id="PF00254">
    <property type="entry name" value="FKBP_C"/>
    <property type="match status" value="1"/>
</dbReference>
<keyword evidence="3 9" id="KW-0732">Signal</keyword>
<evidence type="ECO:0000256" key="3">
    <source>
        <dbReference type="ARBA" id="ARBA00022729"/>
    </source>
</evidence>
<dbReference type="Gene3D" id="3.10.50.40">
    <property type="match status" value="1"/>
</dbReference>
<reference evidence="11" key="1">
    <citation type="submission" date="2015-01" db="EMBL/GenBank/DDBJ databases">
        <title>EvidentialGene: Evidence-directed Construction of Complete mRNA Transcriptomes without Genomes.</title>
        <authorList>
            <person name="Gilbert D.G."/>
        </authorList>
    </citation>
    <scope>NUCLEOTIDE SEQUENCE</scope>
</reference>
<evidence type="ECO:0000256" key="5">
    <source>
        <dbReference type="ARBA" id="ARBA00023110"/>
    </source>
</evidence>
<evidence type="ECO:0000313" key="11">
    <source>
        <dbReference type="EMBL" id="JAQ36189.1"/>
    </source>
</evidence>
<keyword evidence="13" id="KW-1185">Reference proteome</keyword>
<evidence type="ECO:0000256" key="9">
    <source>
        <dbReference type="SAM" id="SignalP"/>
    </source>
</evidence>